<dbReference type="InterPro" id="IPR018044">
    <property type="entry name" value="Peptidase_S11"/>
</dbReference>
<feature type="compositionally biased region" description="Low complexity" evidence="8">
    <location>
        <begin position="235"/>
        <end position="270"/>
    </location>
</feature>
<keyword evidence="6" id="KW-0961">Cell wall biogenesis/degradation</keyword>
<dbReference type="InterPro" id="IPR001967">
    <property type="entry name" value="Peptidase_S11_N"/>
</dbReference>
<feature type="region of interest" description="Disordered" evidence="8">
    <location>
        <begin position="552"/>
        <end position="578"/>
    </location>
</feature>
<feature type="compositionally biased region" description="Low complexity" evidence="8">
    <location>
        <begin position="316"/>
        <end position="327"/>
    </location>
</feature>
<feature type="compositionally biased region" description="Low complexity" evidence="8">
    <location>
        <begin position="144"/>
        <end position="165"/>
    </location>
</feature>
<dbReference type="RefSeq" id="WP_329497435.1">
    <property type="nucleotide sequence ID" value="NZ_CP108460.1"/>
</dbReference>
<dbReference type="InterPro" id="IPR012338">
    <property type="entry name" value="Beta-lactam/transpept-like"/>
</dbReference>
<evidence type="ECO:0000256" key="4">
    <source>
        <dbReference type="ARBA" id="ARBA00022960"/>
    </source>
</evidence>
<keyword evidence="11" id="KW-1185">Reference proteome</keyword>
<dbReference type="PRINTS" id="PR00725">
    <property type="entry name" value="DADACBPTASE1"/>
</dbReference>
<keyword evidence="2" id="KW-0732">Signal</keyword>
<dbReference type="Gene3D" id="3.40.710.10">
    <property type="entry name" value="DD-peptidase/beta-lactamase superfamily"/>
    <property type="match status" value="1"/>
</dbReference>
<feature type="compositionally biased region" description="Basic and acidic residues" evidence="8">
    <location>
        <begin position="342"/>
        <end position="351"/>
    </location>
</feature>
<keyword evidence="10" id="KW-0121">Carboxypeptidase</keyword>
<evidence type="ECO:0000256" key="8">
    <source>
        <dbReference type="SAM" id="MobiDB-lite"/>
    </source>
</evidence>
<feature type="compositionally biased region" description="Low complexity" evidence="8">
    <location>
        <begin position="74"/>
        <end position="122"/>
    </location>
</feature>
<feature type="domain" description="Peptidase S11 D-alanyl-D-alanine carboxypeptidase A N-terminal" evidence="9">
    <location>
        <begin position="525"/>
        <end position="717"/>
    </location>
</feature>
<evidence type="ECO:0000259" key="9">
    <source>
        <dbReference type="Pfam" id="PF00768"/>
    </source>
</evidence>
<feature type="region of interest" description="Disordered" evidence="8">
    <location>
        <begin position="225"/>
        <end position="433"/>
    </location>
</feature>
<evidence type="ECO:0000256" key="2">
    <source>
        <dbReference type="ARBA" id="ARBA00022729"/>
    </source>
</evidence>
<evidence type="ECO:0000256" key="5">
    <source>
        <dbReference type="ARBA" id="ARBA00022984"/>
    </source>
</evidence>
<feature type="compositionally biased region" description="Pro residues" evidence="8">
    <location>
        <begin position="367"/>
        <end position="428"/>
    </location>
</feature>
<evidence type="ECO:0000256" key="1">
    <source>
        <dbReference type="ARBA" id="ARBA00007164"/>
    </source>
</evidence>
<accession>A0ABZ1W8P8</accession>
<dbReference type="GO" id="GO:0004180">
    <property type="term" value="F:carboxypeptidase activity"/>
    <property type="evidence" value="ECO:0007669"/>
    <property type="project" value="UniProtKB-KW"/>
</dbReference>
<evidence type="ECO:0000256" key="6">
    <source>
        <dbReference type="ARBA" id="ARBA00023316"/>
    </source>
</evidence>
<dbReference type="EMBL" id="CP108482">
    <property type="protein sequence ID" value="WUS57216.1"/>
    <property type="molecule type" value="Genomic_DNA"/>
</dbReference>
<evidence type="ECO:0000313" key="10">
    <source>
        <dbReference type="EMBL" id="WUS57216.1"/>
    </source>
</evidence>
<reference evidence="10 11" key="1">
    <citation type="submission" date="2022-10" db="EMBL/GenBank/DDBJ databases">
        <title>The complete genomes of actinobacterial strains from the NBC collection.</title>
        <authorList>
            <person name="Joergensen T.S."/>
            <person name="Alvarez Arevalo M."/>
            <person name="Sterndorff E.B."/>
            <person name="Faurdal D."/>
            <person name="Vuksanovic O."/>
            <person name="Mourched A.-S."/>
            <person name="Charusanti P."/>
            <person name="Shaw S."/>
            <person name="Blin K."/>
            <person name="Weber T."/>
        </authorList>
    </citation>
    <scope>NUCLEOTIDE SEQUENCE [LARGE SCALE GENOMIC DNA]</scope>
    <source>
        <strain evidence="10 11">NBC_01247</strain>
    </source>
</reference>
<organism evidence="10 11">
    <name type="scientific">Kitasatospora herbaricolor</name>
    <dbReference type="NCBI Taxonomy" id="68217"/>
    <lineage>
        <taxon>Bacteria</taxon>
        <taxon>Bacillati</taxon>
        <taxon>Actinomycetota</taxon>
        <taxon>Actinomycetes</taxon>
        <taxon>Kitasatosporales</taxon>
        <taxon>Streptomycetaceae</taxon>
        <taxon>Kitasatospora</taxon>
    </lineage>
</organism>
<feature type="compositionally biased region" description="Low complexity" evidence="8">
    <location>
        <begin position="27"/>
        <end position="36"/>
    </location>
</feature>
<dbReference type="PANTHER" id="PTHR21581">
    <property type="entry name" value="D-ALANYL-D-ALANINE CARBOXYPEPTIDASE"/>
    <property type="match status" value="1"/>
</dbReference>
<protein>
    <submittedName>
        <fullName evidence="10">D-alanyl-D-alanine carboxypeptidase</fullName>
    </submittedName>
</protein>
<dbReference type="PANTHER" id="PTHR21581:SF33">
    <property type="entry name" value="D-ALANYL-D-ALANINE CARBOXYPEPTIDASE DACB"/>
    <property type="match status" value="1"/>
</dbReference>
<evidence type="ECO:0000256" key="3">
    <source>
        <dbReference type="ARBA" id="ARBA00022801"/>
    </source>
</evidence>
<evidence type="ECO:0000313" key="11">
    <source>
        <dbReference type="Proteomes" id="UP001432014"/>
    </source>
</evidence>
<feature type="compositionally biased region" description="Low complexity" evidence="8">
    <location>
        <begin position="46"/>
        <end position="56"/>
    </location>
</feature>
<sequence length="852" mass="85593">MGESPDRVLRDGERDQERETPQARPQAGTAGAEGAAGADGAGGAAGTADADAAGATVPAGPTVQLRLPADVAAGAPGAAGAGATAAAGRARAAGSTAVTAAAGTGAGATARAAGPDTGTGARKGPDGDPGGAEGGDGDRDADSAPDSGPDGAGEPVPAGPAVPADLTLELTVPAPETPSAKAAKAGPTVQLRVREVDNRTTALRLPADNATAALRLPGEVLRPASAVEADKSAGEKPVAGPAAPAAEEPAAEPAVVGAAAAEAPARPAAVDPRLAMRDGAGPGTRPPGRTAKPGTADRTADRTADSAEPVAERAAEPAADPDAVPAAGRTVEPVAAPSPDLVRTEKLEKPQPLRATRPEPPVGGRVPEPPAPSPLPDPEPQPEPLPEPPAPKPGPRPKPGPGPEPLPEPEPRPLPAPEPLPGPEPLPQPETTSEAMQVLAALSARPVSPLRRALKRITIWTVFLSLVLGVVVAAQLLRPLPRPTVGLSVATSFSFTGSPLAMPWPAKGQSAALVVGVGDMGSSGPETPAPIASVTKVMNAYLILRDHPLKKGETGPKLTVDKQAAQESSDADQSKVTLTEGQQLTQYEALEMLMLPSANNVARLLARWDSGTEEAFVRKMNEAAAGFGMTNTSYVDPAGFNADTRSTAKDQLKLAEQVMKNEIFRQVVAEPDTNFNGQKVFNTNILLSPKNGVIGVKTGSSTPAGGCLMWAAVKDIGGVRRMILGVTLGQPGTATEGILKAVQTVSAKQITAAQGALTGQTLAKQGDVVGFVDDGLGGKVPVVATKDVTVAGWDGITATLALEPATVGHTAKAGTQVGVLKAGVGEGRVEVPVALKSDLAPPSILARLTRLL</sequence>
<comment type="similarity">
    <text evidence="1 7">Belongs to the peptidase S11 family.</text>
</comment>
<dbReference type="Pfam" id="PF00768">
    <property type="entry name" value="Peptidase_S11"/>
    <property type="match status" value="1"/>
</dbReference>
<keyword evidence="3" id="KW-0378">Hydrolase</keyword>
<name>A0ABZ1W8P8_9ACTN</name>
<gene>
    <name evidence="10" type="ORF">OG469_17900</name>
</gene>
<feature type="compositionally biased region" description="Basic and acidic residues" evidence="8">
    <location>
        <begin position="298"/>
        <end position="315"/>
    </location>
</feature>
<feature type="region of interest" description="Disordered" evidence="8">
    <location>
        <begin position="1"/>
        <end position="56"/>
    </location>
</feature>
<keyword evidence="10" id="KW-0645">Protease</keyword>
<feature type="compositionally biased region" description="Basic and acidic residues" evidence="8">
    <location>
        <begin position="1"/>
        <end position="21"/>
    </location>
</feature>
<keyword evidence="5" id="KW-0573">Peptidoglycan synthesis</keyword>
<feature type="region of interest" description="Disordered" evidence="8">
    <location>
        <begin position="74"/>
        <end position="192"/>
    </location>
</feature>
<feature type="compositionally biased region" description="Low complexity" evidence="8">
    <location>
        <begin position="286"/>
        <end position="297"/>
    </location>
</feature>
<proteinExistence type="inferred from homology"/>
<keyword evidence="4" id="KW-0133">Cell shape</keyword>
<dbReference type="Proteomes" id="UP001432014">
    <property type="component" value="Chromosome"/>
</dbReference>
<dbReference type="SUPFAM" id="SSF56601">
    <property type="entry name" value="beta-lactamase/transpeptidase-like"/>
    <property type="match status" value="1"/>
</dbReference>
<evidence type="ECO:0000256" key="7">
    <source>
        <dbReference type="RuleBase" id="RU004016"/>
    </source>
</evidence>